<organism evidence="8 9">
    <name type="scientific">Bradyrhizobium erythrophlei</name>
    <dbReference type="NCBI Taxonomy" id="1437360"/>
    <lineage>
        <taxon>Bacteria</taxon>
        <taxon>Pseudomonadati</taxon>
        <taxon>Pseudomonadota</taxon>
        <taxon>Alphaproteobacteria</taxon>
        <taxon>Hyphomicrobiales</taxon>
        <taxon>Nitrobacteraceae</taxon>
        <taxon>Bradyrhizobium</taxon>
    </lineage>
</organism>
<evidence type="ECO:0000256" key="3">
    <source>
        <dbReference type="ARBA" id="ARBA00022475"/>
    </source>
</evidence>
<gene>
    <name evidence="8" type="ORF">SAMN05444170_5901</name>
</gene>
<proteinExistence type="predicted"/>
<reference evidence="9" key="1">
    <citation type="submission" date="2016-11" db="EMBL/GenBank/DDBJ databases">
        <authorList>
            <person name="Varghese N."/>
            <person name="Submissions S."/>
        </authorList>
    </citation>
    <scope>NUCLEOTIDE SEQUENCE [LARGE SCALE GENOMIC DNA]</scope>
    <source>
        <strain evidence="9">GAS401</strain>
    </source>
</reference>
<keyword evidence="5 7" id="KW-1133">Transmembrane helix</keyword>
<accession>A0A1M7UNI4</accession>
<dbReference type="EMBL" id="LT670849">
    <property type="protein sequence ID" value="SHN84455.1"/>
    <property type="molecule type" value="Genomic_DNA"/>
</dbReference>
<feature type="transmembrane region" description="Helical" evidence="7">
    <location>
        <begin position="204"/>
        <end position="220"/>
    </location>
</feature>
<dbReference type="GO" id="GO:0055085">
    <property type="term" value="P:transmembrane transport"/>
    <property type="evidence" value="ECO:0007669"/>
    <property type="project" value="InterPro"/>
</dbReference>
<feature type="transmembrane region" description="Helical" evidence="7">
    <location>
        <begin position="292"/>
        <end position="312"/>
    </location>
</feature>
<comment type="subcellular location">
    <subcellularLocation>
        <location evidence="1">Membrane</location>
        <topology evidence="1">Multi-pass membrane protein</topology>
    </subcellularLocation>
</comment>
<keyword evidence="4 7" id="KW-0812">Transmembrane</keyword>
<keyword evidence="6 7" id="KW-0472">Membrane</keyword>
<evidence type="ECO:0000256" key="4">
    <source>
        <dbReference type="ARBA" id="ARBA00022692"/>
    </source>
</evidence>
<evidence type="ECO:0000313" key="8">
    <source>
        <dbReference type="EMBL" id="SHN84455.1"/>
    </source>
</evidence>
<dbReference type="Proteomes" id="UP000184096">
    <property type="component" value="Chromosome I"/>
</dbReference>
<evidence type="ECO:0000256" key="1">
    <source>
        <dbReference type="ARBA" id="ARBA00004141"/>
    </source>
</evidence>
<keyword evidence="2" id="KW-0813">Transport</keyword>
<evidence type="ECO:0000313" key="9">
    <source>
        <dbReference type="Proteomes" id="UP000184096"/>
    </source>
</evidence>
<sequence>MISVLTLALAPTFFVMLLSYTAGRVGIVNNMHVAELNTVVMGYALPASLLVATASTPLIAQWPVLVPLAAVMMGTYVLWYGYQRSMRKQDPSESALQALAVAQPNVAAAGLPVITALFGADQAATVAVGIAAGSLLPSPLTLAILELSQAKAGTSSSRGPAARIALASAHAVSKPIVLAPVIGTLISLIGWPLPVVALAALREMGHAAGGLALFVTGLVLSERPFGLSRNTLFGAGIANIAQPLITFAICRELDASVLTTKLSVVMAALPSGFFGILFGTSYRRISDEANSTIIASTIVSALTLAVTIGWTYSYNG</sequence>
<evidence type="ECO:0000256" key="7">
    <source>
        <dbReference type="SAM" id="Phobius"/>
    </source>
</evidence>
<dbReference type="PANTHER" id="PTHR36838:SF1">
    <property type="entry name" value="SLR1864 PROTEIN"/>
    <property type="match status" value="1"/>
</dbReference>
<dbReference type="InterPro" id="IPR004776">
    <property type="entry name" value="Mem_transp_PIN-like"/>
</dbReference>
<evidence type="ECO:0000256" key="6">
    <source>
        <dbReference type="ARBA" id="ARBA00023136"/>
    </source>
</evidence>
<dbReference type="OrthoDB" id="9810457at2"/>
<dbReference type="AlphaFoldDB" id="A0A1M7UNI4"/>
<dbReference type="RefSeq" id="WP_072823299.1">
    <property type="nucleotide sequence ID" value="NZ_LT670849.1"/>
</dbReference>
<keyword evidence="3" id="KW-1003">Cell membrane</keyword>
<name>A0A1M7UNI4_9BRAD</name>
<feature type="transmembrane region" description="Helical" evidence="7">
    <location>
        <begin position="262"/>
        <end position="280"/>
    </location>
</feature>
<protein>
    <submittedName>
        <fullName evidence="8">Malonate transporter</fullName>
    </submittedName>
</protein>
<dbReference type="PANTHER" id="PTHR36838">
    <property type="entry name" value="AUXIN EFFLUX CARRIER FAMILY PROTEIN"/>
    <property type="match status" value="1"/>
</dbReference>
<evidence type="ECO:0000256" key="5">
    <source>
        <dbReference type="ARBA" id="ARBA00022989"/>
    </source>
</evidence>
<evidence type="ECO:0000256" key="2">
    <source>
        <dbReference type="ARBA" id="ARBA00022448"/>
    </source>
</evidence>
<dbReference type="GO" id="GO:0016020">
    <property type="term" value="C:membrane"/>
    <property type="evidence" value="ECO:0007669"/>
    <property type="project" value="UniProtKB-SubCell"/>
</dbReference>
<dbReference type="Pfam" id="PF03547">
    <property type="entry name" value="Mem_trans"/>
    <property type="match status" value="1"/>
</dbReference>
<feature type="transmembrane region" description="Helical" evidence="7">
    <location>
        <begin position="59"/>
        <end position="79"/>
    </location>
</feature>
<feature type="transmembrane region" description="Helical" evidence="7">
    <location>
        <begin position="176"/>
        <end position="198"/>
    </location>
</feature>
<keyword evidence="9" id="KW-1185">Reference proteome</keyword>